<comment type="caution">
    <text evidence="2">The sequence shown here is derived from an EMBL/GenBank/DDBJ whole genome shotgun (WGS) entry which is preliminary data.</text>
</comment>
<organism evidence="2 3">
    <name type="scientific">Salinarimonas soli</name>
    <dbReference type="NCBI Taxonomy" id="1638099"/>
    <lineage>
        <taxon>Bacteria</taxon>
        <taxon>Pseudomonadati</taxon>
        <taxon>Pseudomonadota</taxon>
        <taxon>Alphaproteobacteria</taxon>
        <taxon>Hyphomicrobiales</taxon>
        <taxon>Salinarimonadaceae</taxon>
        <taxon>Salinarimonas</taxon>
    </lineage>
</organism>
<dbReference type="SUPFAM" id="SSF51182">
    <property type="entry name" value="RmlC-like cupins"/>
    <property type="match status" value="1"/>
</dbReference>
<accession>A0A5B2VBZ7</accession>
<dbReference type="AlphaFoldDB" id="A0A5B2VBZ7"/>
<gene>
    <name evidence="2" type="ORF">F0L46_19460</name>
</gene>
<name>A0A5B2VBZ7_9HYPH</name>
<protein>
    <submittedName>
        <fullName evidence="2">Cupin domain-containing protein</fullName>
    </submittedName>
</protein>
<sequence length="103" mass="10972">MIPHCVDWTEIPEEVASSGVGKRVIAGEGASLVMVRVPAGVRADRHSHPHEQFVQVLSGSGTLETDQGARAFGPGSVFHFPADAWHAARFDSETVVIETNLPG</sequence>
<dbReference type="EMBL" id="VUOA01000034">
    <property type="protein sequence ID" value="KAA2235667.1"/>
    <property type="molecule type" value="Genomic_DNA"/>
</dbReference>
<dbReference type="InterPro" id="IPR011051">
    <property type="entry name" value="RmlC_Cupin_sf"/>
</dbReference>
<dbReference type="InterPro" id="IPR014710">
    <property type="entry name" value="RmlC-like_jellyroll"/>
</dbReference>
<reference evidence="2 3" key="1">
    <citation type="submission" date="2019-09" db="EMBL/GenBank/DDBJ databases">
        <title>Salinarimonas rosea gen. nov., sp. nov., a new member of the a-2 subgroup of the Proteobacteria.</title>
        <authorList>
            <person name="Liu J."/>
        </authorList>
    </citation>
    <scope>NUCLEOTIDE SEQUENCE [LARGE SCALE GENOMIC DNA]</scope>
    <source>
        <strain evidence="2 3">BN140002</strain>
    </source>
</reference>
<evidence type="ECO:0000259" key="1">
    <source>
        <dbReference type="Pfam" id="PF07883"/>
    </source>
</evidence>
<dbReference type="RefSeq" id="WP_149820618.1">
    <property type="nucleotide sequence ID" value="NZ_VUOA01000034.1"/>
</dbReference>
<reference evidence="2 3" key="2">
    <citation type="submission" date="2019-09" db="EMBL/GenBank/DDBJ databases">
        <authorList>
            <person name="Jin C."/>
        </authorList>
    </citation>
    <scope>NUCLEOTIDE SEQUENCE [LARGE SCALE GENOMIC DNA]</scope>
    <source>
        <strain evidence="2 3">BN140002</strain>
    </source>
</reference>
<evidence type="ECO:0000313" key="3">
    <source>
        <dbReference type="Proteomes" id="UP000323142"/>
    </source>
</evidence>
<evidence type="ECO:0000313" key="2">
    <source>
        <dbReference type="EMBL" id="KAA2235667.1"/>
    </source>
</evidence>
<dbReference type="InterPro" id="IPR013096">
    <property type="entry name" value="Cupin_2"/>
</dbReference>
<dbReference type="Gene3D" id="2.60.120.10">
    <property type="entry name" value="Jelly Rolls"/>
    <property type="match status" value="1"/>
</dbReference>
<dbReference type="Pfam" id="PF07883">
    <property type="entry name" value="Cupin_2"/>
    <property type="match status" value="1"/>
</dbReference>
<dbReference type="Proteomes" id="UP000323142">
    <property type="component" value="Unassembled WGS sequence"/>
</dbReference>
<dbReference type="PANTHER" id="PTHR40112:SF1">
    <property type="entry name" value="H2HPP ISOMERASE"/>
    <property type="match status" value="1"/>
</dbReference>
<keyword evidence="3" id="KW-1185">Reference proteome</keyword>
<dbReference type="PANTHER" id="PTHR40112">
    <property type="entry name" value="H2HPP ISOMERASE"/>
    <property type="match status" value="1"/>
</dbReference>
<dbReference type="InterPro" id="IPR052535">
    <property type="entry name" value="Bacilysin_H2HPP_isomerase"/>
</dbReference>
<proteinExistence type="predicted"/>
<dbReference type="OrthoDB" id="9811153at2"/>
<feature type="domain" description="Cupin type-2" evidence="1">
    <location>
        <begin position="34"/>
        <end position="94"/>
    </location>
</feature>